<reference evidence="1 2" key="1">
    <citation type="submission" date="2020-04" db="EMBL/GenBank/DDBJ databases">
        <authorList>
            <person name="Depoorter E."/>
        </authorList>
    </citation>
    <scope>NUCLEOTIDE SEQUENCE [LARGE SCALE GENOMIC DNA]</scope>
    <source>
        <strain evidence="1 2">BCC0132</strain>
    </source>
</reference>
<organism evidence="1 2">
    <name type="scientific">Burkholderia cenocepacia</name>
    <dbReference type="NCBI Taxonomy" id="95486"/>
    <lineage>
        <taxon>Bacteria</taxon>
        <taxon>Pseudomonadati</taxon>
        <taxon>Pseudomonadota</taxon>
        <taxon>Betaproteobacteria</taxon>
        <taxon>Burkholderiales</taxon>
        <taxon>Burkholderiaceae</taxon>
        <taxon>Burkholderia</taxon>
        <taxon>Burkholderia cepacia complex</taxon>
    </lineage>
</organism>
<sequence length="129" mass="14061">MVWYAGLLDKGLTLAGEFLSFFREEGARSSEPDMAVAVAASRSNEKLASAVDDVAKRLETAVQSIVGNVVDKIERDQLELLTAQAKSVHFAIEFENDGMLGPAVTRIMELIAYAKNRIAEGKRQCPTDS</sequence>
<dbReference type="Proteomes" id="UP000494322">
    <property type="component" value="Unassembled WGS sequence"/>
</dbReference>
<evidence type="ECO:0000313" key="1">
    <source>
        <dbReference type="EMBL" id="CAB3976194.1"/>
    </source>
</evidence>
<accession>A0A6J5JWD3</accession>
<gene>
    <name evidence="1" type="ORF">BCO9919_07555</name>
</gene>
<dbReference type="AlphaFoldDB" id="A0A6J5JWD3"/>
<protein>
    <submittedName>
        <fullName evidence="1">Uncharacterized protein</fullName>
    </submittedName>
</protein>
<proteinExistence type="predicted"/>
<name>A0A6J5JWD3_9BURK</name>
<evidence type="ECO:0000313" key="2">
    <source>
        <dbReference type="Proteomes" id="UP000494322"/>
    </source>
</evidence>
<dbReference type="EMBL" id="CABWIK020000152">
    <property type="protein sequence ID" value="CAB3976194.1"/>
    <property type="molecule type" value="Genomic_DNA"/>
</dbReference>